<dbReference type="AlphaFoldDB" id="A0A7U6GIY1"/>
<organism evidence="1 2">
    <name type="scientific">Thiolapillus brandeum</name>
    <dbReference type="NCBI Taxonomy" id="1076588"/>
    <lineage>
        <taxon>Bacteria</taxon>
        <taxon>Pseudomonadati</taxon>
        <taxon>Pseudomonadota</taxon>
        <taxon>Gammaproteobacteria</taxon>
        <taxon>Chromatiales</taxon>
        <taxon>Sedimenticolaceae</taxon>
        <taxon>Thiolapillus</taxon>
    </lineage>
</organism>
<proteinExistence type="predicted"/>
<dbReference type="KEGG" id="tbn:TBH_C1524"/>
<name>A0A7U6GIY1_9GAMM</name>
<evidence type="ECO:0000313" key="1">
    <source>
        <dbReference type="EMBL" id="BAO44443.1"/>
    </source>
</evidence>
<protein>
    <submittedName>
        <fullName evidence="1">Uncharacterized protein</fullName>
    </submittedName>
</protein>
<dbReference type="Proteomes" id="UP000031631">
    <property type="component" value="Chromosome"/>
</dbReference>
<evidence type="ECO:0000313" key="2">
    <source>
        <dbReference type="Proteomes" id="UP000031631"/>
    </source>
</evidence>
<accession>A0A7U6GIY1</accession>
<sequence>MLEMPGAFSVPCARGIRPPGRAEVPKMQEHFSARTSFETAASAFHGLSRHTTARDGGSAGNAGSNSGPYILYIAAPAHPCARGIPYILYIAAPAHPCARGVPYILYIKKPALGRLIN</sequence>
<keyword evidence="2" id="KW-1185">Reference proteome</keyword>
<dbReference type="EMBL" id="AP012273">
    <property type="protein sequence ID" value="BAO44443.1"/>
    <property type="molecule type" value="Genomic_DNA"/>
</dbReference>
<gene>
    <name evidence="1" type="ORF">TBH_C1524</name>
</gene>
<reference evidence="1 2" key="1">
    <citation type="journal article" date="2014" name="PLoS ONE">
        <title>Physiological and genomic features of a novel sulfur-oxidizing gammaproteobacterium belonging to a previously uncultivated symbiotic lineage isolated from a hydrothermal vent.</title>
        <authorList>
            <person name="Nunoura T."/>
            <person name="Takaki Y."/>
            <person name="Kazama H."/>
            <person name="Kakuta J."/>
            <person name="Shimamura S."/>
            <person name="Makita H."/>
            <person name="Hirai M."/>
            <person name="Miyazaki M."/>
            <person name="Takai K."/>
        </authorList>
    </citation>
    <scope>NUCLEOTIDE SEQUENCE [LARGE SCALE GENOMIC DNA]</scope>
    <source>
        <strain evidence="1 2">Hiromi1</strain>
    </source>
</reference>